<feature type="region of interest" description="Disordered" evidence="7">
    <location>
        <begin position="441"/>
        <end position="468"/>
    </location>
</feature>
<dbReference type="InterPro" id="IPR020588">
    <property type="entry name" value="RecA_ATP-bd"/>
</dbReference>
<comment type="subcellular location">
    <subcellularLocation>
        <location evidence="1">Nucleus</location>
    </subcellularLocation>
</comment>
<evidence type="ECO:0000256" key="6">
    <source>
        <dbReference type="ARBA" id="ARBA00023242"/>
    </source>
</evidence>
<evidence type="ECO:0000259" key="8">
    <source>
        <dbReference type="PROSITE" id="PS50162"/>
    </source>
</evidence>
<keyword evidence="6" id="KW-0539">Nucleus</keyword>
<keyword evidence="2" id="KW-0547">Nucleotide-binding</keyword>
<dbReference type="GO" id="GO:0140664">
    <property type="term" value="F:ATP-dependent DNA damage sensor activity"/>
    <property type="evidence" value="ECO:0007669"/>
    <property type="project" value="InterPro"/>
</dbReference>
<dbReference type="InterPro" id="IPR052093">
    <property type="entry name" value="HR_Repair_Mediator"/>
</dbReference>
<evidence type="ECO:0000313" key="9">
    <source>
        <dbReference type="EMBL" id="KAJ8995189.1"/>
    </source>
</evidence>
<reference evidence="9" key="1">
    <citation type="submission" date="2023-01" db="EMBL/GenBank/DDBJ databases">
        <title>Exophiala dermititidis isolated from Cystic Fibrosis Patient.</title>
        <authorList>
            <person name="Kurbessoian T."/>
            <person name="Crocker A."/>
            <person name="Murante D."/>
            <person name="Hogan D.A."/>
            <person name="Stajich J.E."/>
        </authorList>
    </citation>
    <scope>NUCLEOTIDE SEQUENCE</scope>
    <source>
        <strain evidence="9">Ex8</strain>
    </source>
</reference>
<keyword evidence="5" id="KW-0234">DNA repair</keyword>
<dbReference type="GO" id="GO:0033063">
    <property type="term" value="C:Rad51B-Rad51C-Rad51D-XRCC2 complex"/>
    <property type="evidence" value="ECO:0007669"/>
    <property type="project" value="TreeGrafter"/>
</dbReference>
<dbReference type="InterPro" id="IPR027417">
    <property type="entry name" value="P-loop_NTPase"/>
</dbReference>
<protein>
    <recommendedName>
        <fullName evidence="8">RecA family profile 1 domain-containing protein</fullName>
    </recommendedName>
</protein>
<dbReference type="GO" id="GO:0008821">
    <property type="term" value="F:crossover junction DNA endonuclease activity"/>
    <property type="evidence" value="ECO:0007669"/>
    <property type="project" value="TreeGrafter"/>
</dbReference>
<feature type="region of interest" description="Disordered" evidence="7">
    <location>
        <begin position="371"/>
        <end position="405"/>
    </location>
</feature>
<dbReference type="SUPFAM" id="SSF52540">
    <property type="entry name" value="P-loop containing nucleoside triphosphate hydrolases"/>
    <property type="match status" value="1"/>
</dbReference>
<dbReference type="Gene3D" id="3.40.50.300">
    <property type="entry name" value="P-loop containing nucleotide triphosphate hydrolases"/>
    <property type="match status" value="1"/>
</dbReference>
<dbReference type="InterPro" id="IPR003593">
    <property type="entry name" value="AAA+_ATPase"/>
</dbReference>
<evidence type="ECO:0000256" key="7">
    <source>
        <dbReference type="SAM" id="MobiDB-lite"/>
    </source>
</evidence>
<feature type="domain" description="RecA family profile 1" evidence="8">
    <location>
        <begin position="37"/>
        <end position="254"/>
    </location>
</feature>
<dbReference type="PANTHER" id="PTHR46239:SF1">
    <property type="entry name" value="DNA REPAIR PROTEIN RAD51 HOMOLOG 3"/>
    <property type="match status" value="1"/>
</dbReference>
<feature type="region of interest" description="Disordered" evidence="7">
    <location>
        <begin position="1"/>
        <end position="23"/>
    </location>
</feature>
<dbReference type="SMART" id="SM00382">
    <property type="entry name" value="AAA"/>
    <property type="match status" value="1"/>
</dbReference>
<dbReference type="GO" id="GO:0033065">
    <property type="term" value="C:Rad51C-XRCC3 complex"/>
    <property type="evidence" value="ECO:0007669"/>
    <property type="project" value="TreeGrafter"/>
</dbReference>
<evidence type="ECO:0000256" key="3">
    <source>
        <dbReference type="ARBA" id="ARBA00022763"/>
    </source>
</evidence>
<evidence type="ECO:0000256" key="4">
    <source>
        <dbReference type="ARBA" id="ARBA00022840"/>
    </source>
</evidence>
<evidence type="ECO:0000256" key="1">
    <source>
        <dbReference type="ARBA" id="ARBA00004123"/>
    </source>
</evidence>
<sequence>MEDRDADTDIHNFSNSPSQHRLPTVSGIEALQSASAKARGIPSGLPALDSLLPPGDLAIATPGIQRGHVTEVFGPPGVGKTTFALQVAINTLLSPIDDSHVLWVNTGSPLIEERMHELLQASLEGGNNTTTNDASPDSSLPVLGDAKSLLQDKFMYLEASSLPRVLTLFLHPTRSCPSPKTSLIVVDDLSNLVLGSFTRNPKTLKSSAPAAVREKMEKRAAGRRFRVIESLAAAMSKLAALKRLSVLVLTNATMSFKVGHKATLRPALSSQAWDTAVHTRIMMYRDFPDDEQEDEMADLETRGLRYAEIQRIARKDVYRSPVPFLVLGRGICPLTSGVQQYSTVPDVLEGPLPQTDLPLLPVELSQQSGARKRKAIEIADSEDEPDDEEDDDEHSSALGEPELPRIVLRGGNTVQKQEEMILDAYELSVLRSYRYASIRGSEDALGPYSSSVEEEGSHVEIQDGEADG</sequence>
<accession>A0AAN6IXT1</accession>
<name>A0AAN6IXT1_EXODE</name>
<keyword evidence="4" id="KW-0067">ATP-binding</keyword>
<evidence type="ECO:0000313" key="10">
    <source>
        <dbReference type="Proteomes" id="UP001161757"/>
    </source>
</evidence>
<dbReference type="GO" id="GO:0005524">
    <property type="term" value="F:ATP binding"/>
    <property type="evidence" value="ECO:0007669"/>
    <property type="project" value="UniProtKB-KW"/>
</dbReference>
<feature type="compositionally biased region" description="Polar residues" evidence="7">
    <location>
        <begin position="11"/>
        <end position="21"/>
    </location>
</feature>
<dbReference type="AlphaFoldDB" id="A0AAN6IXT1"/>
<feature type="compositionally biased region" description="Acidic residues" evidence="7">
    <location>
        <begin position="379"/>
        <end position="393"/>
    </location>
</feature>
<evidence type="ECO:0000256" key="5">
    <source>
        <dbReference type="ARBA" id="ARBA00023204"/>
    </source>
</evidence>
<keyword evidence="3" id="KW-0227">DNA damage</keyword>
<dbReference type="GO" id="GO:0007131">
    <property type="term" value="P:reciprocal meiotic recombination"/>
    <property type="evidence" value="ECO:0007669"/>
    <property type="project" value="TreeGrafter"/>
</dbReference>
<comment type="caution">
    <text evidence="9">The sequence shown here is derived from an EMBL/GenBank/DDBJ whole genome shotgun (WGS) entry which is preliminary data.</text>
</comment>
<feature type="compositionally biased region" description="Basic and acidic residues" evidence="7">
    <location>
        <begin position="1"/>
        <end position="10"/>
    </location>
</feature>
<proteinExistence type="predicted"/>
<dbReference type="Proteomes" id="UP001161757">
    <property type="component" value="Unassembled WGS sequence"/>
</dbReference>
<dbReference type="GO" id="GO:0000400">
    <property type="term" value="F:four-way junction DNA binding"/>
    <property type="evidence" value="ECO:0007669"/>
    <property type="project" value="TreeGrafter"/>
</dbReference>
<dbReference type="EMBL" id="JAJGCB010000002">
    <property type="protein sequence ID" value="KAJ8995189.1"/>
    <property type="molecule type" value="Genomic_DNA"/>
</dbReference>
<organism evidence="9 10">
    <name type="scientific">Exophiala dermatitidis</name>
    <name type="common">Black yeast-like fungus</name>
    <name type="synonym">Wangiella dermatitidis</name>
    <dbReference type="NCBI Taxonomy" id="5970"/>
    <lineage>
        <taxon>Eukaryota</taxon>
        <taxon>Fungi</taxon>
        <taxon>Dikarya</taxon>
        <taxon>Ascomycota</taxon>
        <taxon>Pezizomycotina</taxon>
        <taxon>Eurotiomycetes</taxon>
        <taxon>Chaetothyriomycetidae</taxon>
        <taxon>Chaetothyriales</taxon>
        <taxon>Herpotrichiellaceae</taxon>
        <taxon>Exophiala</taxon>
    </lineage>
</organism>
<dbReference type="GO" id="GO:0005657">
    <property type="term" value="C:replication fork"/>
    <property type="evidence" value="ECO:0007669"/>
    <property type="project" value="TreeGrafter"/>
</dbReference>
<dbReference type="GO" id="GO:0000707">
    <property type="term" value="P:meiotic DNA recombinase assembly"/>
    <property type="evidence" value="ECO:0007669"/>
    <property type="project" value="TreeGrafter"/>
</dbReference>
<gene>
    <name evidence="9" type="ORF">HRR80_001878</name>
</gene>
<dbReference type="PROSITE" id="PS50162">
    <property type="entry name" value="RECA_2"/>
    <property type="match status" value="1"/>
</dbReference>
<evidence type="ECO:0000256" key="2">
    <source>
        <dbReference type="ARBA" id="ARBA00022741"/>
    </source>
</evidence>
<dbReference type="PANTHER" id="PTHR46239">
    <property type="entry name" value="DNA REPAIR PROTEIN RAD51 HOMOLOG 3 RAD51C"/>
    <property type="match status" value="1"/>
</dbReference>